<keyword evidence="3" id="KW-1185">Reference proteome</keyword>
<dbReference type="Gene3D" id="3.10.10.10">
    <property type="entry name" value="HIV Type 1 Reverse Transcriptase, subunit A, domain 1"/>
    <property type="match status" value="1"/>
</dbReference>
<evidence type="ECO:0000313" key="2">
    <source>
        <dbReference type="EMBL" id="PFX34092.1"/>
    </source>
</evidence>
<organism evidence="2 3">
    <name type="scientific">Stylophora pistillata</name>
    <name type="common">Smooth cauliflower coral</name>
    <dbReference type="NCBI Taxonomy" id="50429"/>
    <lineage>
        <taxon>Eukaryota</taxon>
        <taxon>Metazoa</taxon>
        <taxon>Cnidaria</taxon>
        <taxon>Anthozoa</taxon>
        <taxon>Hexacorallia</taxon>
        <taxon>Scleractinia</taxon>
        <taxon>Astrocoeniina</taxon>
        <taxon>Pocilloporidae</taxon>
        <taxon>Stylophora</taxon>
    </lineage>
</organism>
<dbReference type="EMBL" id="LSMT01000006">
    <property type="protein sequence ID" value="PFX34092.1"/>
    <property type="molecule type" value="Genomic_DNA"/>
</dbReference>
<dbReference type="Gene3D" id="3.30.70.270">
    <property type="match status" value="1"/>
</dbReference>
<dbReference type="InterPro" id="IPR043502">
    <property type="entry name" value="DNA/RNA_pol_sf"/>
</dbReference>
<sequence>MQHHSSGALPTTEPPVTRRVNVSQSPFLHAFYSHHHLRLTIDTGAEINMMRTSLSRHIGAMVTKISQNVLQDDGRSQLNVVGGIRLPLTRHGRPLTLEALVVEDFDVDILVGTPFITSKDIAVRPAKREIIIAGCDVASYGCSRSPQTHYAVRACHLLRVPSTNTTFGRNPPSRLPSLLFLALLLLSLYTFDGLLSSFSEKDAFISLLKEFKLVFDSLIPGYNGAAGPIDGVVNMGPVKPPHPSSSAKSVSLSTPVTNSTSFKPNLTSLRLKAFYQIPLCKNSMKYCGVVTPFKGVRTRTRCAMGVPGSEKALEELMCPVLGDLLQEGCVAKVADDLYCGGNTHKELLTNWRKVLSALDCCNLGLSPAKTIICPFSTTILDWIWSQGSIRASPHRVAALASGETPKNVRSLRVFVGSYKMLNLAGSLVELLSSSLLSSPLRQVANLRIRCPGLTSFWFVSAPVKRHNHLTDPSLFPSLIISSESRPMVLNDLGATLYVLRDQRLHLASYFSAKFKKHQASWLPCEIEASSIVATVKHFAPYYGFTVELGRVKNPNKNPMAGKCVAELGVELLETTSNLSRRYSTDFYPEDIDEEPLTSEYVDGVPAHVPTPQSTPNPASALVPSELVTPPDPQTDSSPVPESSPPPEGSVSDGIDGILESAFSSDPRRSSRPTRRPAYPKDYVT</sequence>
<dbReference type="Gene3D" id="2.40.70.10">
    <property type="entry name" value="Acid Proteases"/>
    <property type="match status" value="1"/>
</dbReference>
<dbReference type="Proteomes" id="UP000225706">
    <property type="component" value="Unassembled WGS sequence"/>
</dbReference>
<dbReference type="InterPro" id="IPR043128">
    <property type="entry name" value="Rev_trsase/Diguanyl_cyclase"/>
</dbReference>
<protein>
    <submittedName>
        <fullName evidence="2">Transposon Tf2-9 polyprotein</fullName>
    </submittedName>
</protein>
<accession>A0A2B4SZU6</accession>
<dbReference type="PANTHER" id="PTHR33064">
    <property type="entry name" value="POL PROTEIN"/>
    <property type="match status" value="1"/>
</dbReference>
<dbReference type="SUPFAM" id="SSF56672">
    <property type="entry name" value="DNA/RNA polymerases"/>
    <property type="match status" value="1"/>
</dbReference>
<dbReference type="PANTHER" id="PTHR33064:SF37">
    <property type="entry name" value="RIBONUCLEASE H"/>
    <property type="match status" value="1"/>
</dbReference>
<reference evidence="3" key="1">
    <citation type="journal article" date="2017" name="bioRxiv">
        <title>Comparative analysis of the genomes of Stylophora pistillata and Acropora digitifera provides evidence for extensive differences between species of corals.</title>
        <authorList>
            <person name="Voolstra C.R."/>
            <person name="Li Y."/>
            <person name="Liew Y.J."/>
            <person name="Baumgarten S."/>
            <person name="Zoccola D."/>
            <person name="Flot J.-F."/>
            <person name="Tambutte S."/>
            <person name="Allemand D."/>
            <person name="Aranda M."/>
        </authorList>
    </citation>
    <scope>NUCLEOTIDE SEQUENCE [LARGE SCALE GENOMIC DNA]</scope>
</reference>
<dbReference type="InterPro" id="IPR021109">
    <property type="entry name" value="Peptidase_aspartic_dom_sf"/>
</dbReference>
<name>A0A2B4SZU6_STYPI</name>
<dbReference type="AlphaFoldDB" id="A0A2B4SZU6"/>
<gene>
    <name evidence="2" type="primary">Tf2-9</name>
    <name evidence="2" type="ORF">AWC38_SpisGene929</name>
</gene>
<dbReference type="InterPro" id="IPR051320">
    <property type="entry name" value="Viral_Replic_Matur_Polypro"/>
</dbReference>
<feature type="region of interest" description="Disordered" evidence="1">
    <location>
        <begin position="601"/>
        <end position="684"/>
    </location>
</feature>
<comment type="caution">
    <text evidence="2">The sequence shown here is derived from an EMBL/GenBank/DDBJ whole genome shotgun (WGS) entry which is preliminary data.</text>
</comment>
<dbReference type="CDD" id="cd00303">
    <property type="entry name" value="retropepsin_like"/>
    <property type="match status" value="1"/>
</dbReference>
<evidence type="ECO:0000313" key="3">
    <source>
        <dbReference type="Proteomes" id="UP000225706"/>
    </source>
</evidence>
<proteinExistence type="predicted"/>
<evidence type="ECO:0000256" key="1">
    <source>
        <dbReference type="SAM" id="MobiDB-lite"/>
    </source>
</evidence>